<dbReference type="InterPro" id="IPR036188">
    <property type="entry name" value="FAD/NAD-bd_sf"/>
</dbReference>
<dbReference type="InterPro" id="IPR006076">
    <property type="entry name" value="FAD-dep_OxRdtase"/>
</dbReference>
<evidence type="ECO:0000313" key="3">
    <source>
        <dbReference type="EMBL" id="KAJ54162.1"/>
    </source>
</evidence>
<sequence>MNLLTANDRPGFYPHSWYAATAKPLPPFPSLKGNATTDVAVIGGGFTGLSAALHLAEAGVHVTLLEAQRVGFGASGRNGGQVGSGQRREQDTLEQMMGKEDAQALWQLGEDAKAKVLSLCRAHAIDAMWRPGIVHADINPKDVPHSHAYADHLRGAYGYVAIEKLNGAQIRALVGSPTYHGGYIDRGAAHIHPLRFALGLARAAVTAGAVIHEGSTVERIDPGQPATLQTPNGTLRANHVIVAANGYLGKLMPQIASRVMPINNFIVATEPLDQTAPEILSEDVAVADSKFVVNYFRLSEDRRLLFGGGETYGYRFPKDIASTVRKPMARIFPQLKNVRIDYAWGGTLAITMQRLPLFTRLGSNIVSASGYSGHGVALATLGGQLLAEAIRGPSDGFALMSRLPTPRFPGGAALRSPLLAAAMTWYAMRDKLRL</sequence>
<dbReference type="PANTHER" id="PTHR13847:SF281">
    <property type="entry name" value="FAD DEPENDENT OXIDOREDUCTASE DOMAIN-CONTAINING PROTEIN"/>
    <property type="match status" value="1"/>
</dbReference>
<feature type="domain" description="FAD dependent oxidoreductase" evidence="2">
    <location>
        <begin position="38"/>
        <end position="388"/>
    </location>
</feature>
<dbReference type="Pfam" id="PF01266">
    <property type="entry name" value="DAO"/>
    <property type="match status" value="1"/>
</dbReference>
<evidence type="ECO:0000259" key="2">
    <source>
        <dbReference type="Pfam" id="PF01266"/>
    </source>
</evidence>
<dbReference type="Proteomes" id="UP000026249">
    <property type="component" value="Unassembled WGS sequence"/>
</dbReference>
<dbReference type="GO" id="GO:0016491">
    <property type="term" value="F:oxidoreductase activity"/>
    <property type="evidence" value="ECO:0007669"/>
    <property type="project" value="UniProtKB-KW"/>
</dbReference>
<proteinExistence type="predicted"/>
<protein>
    <submittedName>
        <fullName evidence="3">Oxidoreductase</fullName>
    </submittedName>
</protein>
<dbReference type="Gene3D" id="3.30.9.10">
    <property type="entry name" value="D-Amino Acid Oxidase, subunit A, domain 2"/>
    <property type="match status" value="1"/>
</dbReference>
<dbReference type="PANTHER" id="PTHR13847">
    <property type="entry name" value="SARCOSINE DEHYDROGENASE-RELATED"/>
    <property type="match status" value="1"/>
</dbReference>
<reference evidence="3 4" key="1">
    <citation type="submission" date="2014-03" db="EMBL/GenBank/DDBJ databases">
        <title>Draft Genome Sequence of Actibacterium mucosum KCTC 23349, a Marine Alphaproteobacterium with Complex Ionic Requirements Isolated from Mediterranean Seawater at Malvarrosa Beach, Valencia, Spain.</title>
        <authorList>
            <person name="Arahal D.R."/>
            <person name="Shao Z."/>
            <person name="Lai Q."/>
            <person name="Pujalte M.J."/>
        </authorList>
    </citation>
    <scope>NUCLEOTIDE SEQUENCE [LARGE SCALE GENOMIC DNA]</scope>
    <source>
        <strain evidence="3 4">KCTC 23349</strain>
    </source>
</reference>
<accession>A0A037ZDD8</accession>
<comment type="caution">
    <text evidence="3">The sequence shown here is derived from an EMBL/GenBank/DDBJ whole genome shotgun (WGS) entry which is preliminary data.</text>
</comment>
<dbReference type="Gene3D" id="3.50.50.60">
    <property type="entry name" value="FAD/NAD(P)-binding domain"/>
    <property type="match status" value="1"/>
</dbReference>
<keyword evidence="1" id="KW-0560">Oxidoreductase</keyword>
<dbReference type="SUPFAM" id="SSF51905">
    <property type="entry name" value="FAD/NAD(P)-binding domain"/>
    <property type="match status" value="1"/>
</dbReference>
<dbReference type="RefSeq" id="WP_035262145.1">
    <property type="nucleotide sequence ID" value="NZ_JFKE01000010.1"/>
</dbReference>
<evidence type="ECO:0000256" key="1">
    <source>
        <dbReference type="ARBA" id="ARBA00023002"/>
    </source>
</evidence>
<name>A0A037ZDD8_9RHOB</name>
<dbReference type="EMBL" id="JFKE01000010">
    <property type="protein sequence ID" value="KAJ54162.1"/>
    <property type="molecule type" value="Genomic_DNA"/>
</dbReference>
<gene>
    <name evidence="3" type="ORF">ACMU_03510</name>
</gene>
<dbReference type="OrthoDB" id="9806601at2"/>
<organism evidence="3 4">
    <name type="scientific">Actibacterium mucosum KCTC 23349</name>
    <dbReference type="NCBI Taxonomy" id="1454373"/>
    <lineage>
        <taxon>Bacteria</taxon>
        <taxon>Pseudomonadati</taxon>
        <taxon>Pseudomonadota</taxon>
        <taxon>Alphaproteobacteria</taxon>
        <taxon>Rhodobacterales</taxon>
        <taxon>Roseobacteraceae</taxon>
        <taxon>Actibacterium</taxon>
    </lineage>
</organism>
<dbReference type="GO" id="GO:0005737">
    <property type="term" value="C:cytoplasm"/>
    <property type="evidence" value="ECO:0007669"/>
    <property type="project" value="TreeGrafter"/>
</dbReference>
<evidence type="ECO:0000313" key="4">
    <source>
        <dbReference type="Proteomes" id="UP000026249"/>
    </source>
</evidence>
<dbReference type="STRING" id="1454373.ACMU_03510"/>
<keyword evidence="4" id="KW-1185">Reference proteome</keyword>
<dbReference type="AlphaFoldDB" id="A0A037ZDD8"/>